<feature type="transmembrane region" description="Helical" evidence="1">
    <location>
        <begin position="184"/>
        <end position="208"/>
    </location>
</feature>
<evidence type="ECO:0000313" key="3">
    <source>
        <dbReference type="Proteomes" id="UP000623958"/>
    </source>
</evidence>
<feature type="transmembrane region" description="Helical" evidence="1">
    <location>
        <begin position="307"/>
        <end position="324"/>
    </location>
</feature>
<dbReference type="EMBL" id="BNBA01000022">
    <property type="protein sequence ID" value="GHH56628.1"/>
    <property type="molecule type" value="Genomic_DNA"/>
</dbReference>
<name>A0A919F9Z7_9XANT</name>
<keyword evidence="1" id="KW-0472">Membrane</keyword>
<proteinExistence type="predicted"/>
<comment type="caution">
    <text evidence="2">The sequence shown here is derived from an EMBL/GenBank/DDBJ whole genome shotgun (WGS) entry which is preliminary data.</text>
</comment>
<reference evidence="2" key="1">
    <citation type="journal article" date="2014" name="Int. J. Syst. Evol. Microbiol.">
        <title>Complete genome sequence of Corynebacterium casei LMG S-19264T (=DSM 44701T), isolated from a smear-ripened cheese.</title>
        <authorList>
            <consortium name="US DOE Joint Genome Institute (JGI-PGF)"/>
            <person name="Walter F."/>
            <person name="Albersmeier A."/>
            <person name="Kalinowski J."/>
            <person name="Ruckert C."/>
        </authorList>
    </citation>
    <scope>NUCLEOTIDE SEQUENCE</scope>
    <source>
        <strain evidence="2">JCM 13306</strain>
    </source>
</reference>
<feature type="transmembrane region" description="Helical" evidence="1">
    <location>
        <begin position="220"/>
        <end position="240"/>
    </location>
</feature>
<gene>
    <name evidence="2" type="ORF">GCM10009090_26680</name>
</gene>
<sequence>MNAVSLKTSKGSTFAWLLRREFWENRGGFLWAQVITGGIAVFFAALGAVISVISARHNMVIEDGKVRIDDVQEYTRTLGSIGDGLLLGGIGIASIVLAFVVFFYALGSLYDDRRDRSILFWKSLPISDTQAVLAKAAWALLLAPLIAIVIGLLVGIALWLIAMLGAAAAGMPNPWAMATHSHPFRVLGLVAMTVPMGLLWSLPTVGWLMFCSAWAGSKPFLWAVLVPLLACVMISILAAMPGVHLPLGWIWYIVAYRGLLSVWPGSWSPRGLQGSSIDSDALHGPADLLSWAFQHGNPAKVYGNPDIWIGAVVGIAFIAAAVYLRRRNGEI</sequence>
<feature type="transmembrane region" description="Helical" evidence="1">
    <location>
        <begin position="85"/>
        <end position="110"/>
    </location>
</feature>
<dbReference type="Proteomes" id="UP000623958">
    <property type="component" value="Unassembled WGS sequence"/>
</dbReference>
<organism evidence="2 3">
    <name type="scientific">Xanthomonas boreopolis</name>
    <dbReference type="NCBI Taxonomy" id="86183"/>
    <lineage>
        <taxon>Bacteria</taxon>
        <taxon>Pseudomonadati</taxon>
        <taxon>Pseudomonadota</taxon>
        <taxon>Gammaproteobacteria</taxon>
        <taxon>Lysobacterales</taxon>
        <taxon>Lysobacteraceae</taxon>
        <taxon>Xanthomonas</taxon>
    </lineage>
</organism>
<dbReference type="AlphaFoldDB" id="A0A919F9Z7"/>
<evidence type="ECO:0000313" key="2">
    <source>
        <dbReference type="EMBL" id="GHH56628.1"/>
    </source>
</evidence>
<protein>
    <submittedName>
        <fullName evidence="2">ABC transporter permease</fullName>
    </submittedName>
</protein>
<dbReference type="RefSeq" id="WP_434029591.1">
    <property type="nucleotide sequence ID" value="NZ_BNBA01000022.1"/>
</dbReference>
<keyword evidence="3" id="KW-1185">Reference proteome</keyword>
<feature type="transmembrane region" description="Helical" evidence="1">
    <location>
        <begin position="29"/>
        <end position="53"/>
    </location>
</feature>
<feature type="transmembrane region" description="Helical" evidence="1">
    <location>
        <begin position="131"/>
        <end position="164"/>
    </location>
</feature>
<reference evidence="2" key="2">
    <citation type="submission" date="2020-09" db="EMBL/GenBank/DDBJ databases">
        <authorList>
            <person name="Sun Q."/>
            <person name="Ohkuma M."/>
        </authorList>
    </citation>
    <scope>NUCLEOTIDE SEQUENCE</scope>
    <source>
        <strain evidence="2">JCM 13306</strain>
    </source>
</reference>
<keyword evidence="1" id="KW-0812">Transmembrane</keyword>
<evidence type="ECO:0000256" key="1">
    <source>
        <dbReference type="SAM" id="Phobius"/>
    </source>
</evidence>
<keyword evidence="1" id="KW-1133">Transmembrane helix</keyword>
<accession>A0A919F9Z7</accession>